<sequence length="984" mass="101654">MNANAVIEQYLRADSKVVGNIAATCGLATACEAAVAVVMQNAGYGRYYPNTNAPVILQSNNGYYLQTDPKNSSLLNIVQSSTGKTVQTISTSVYPDGSFNMTLSDLISGSKWYSATNSNYQFTQTDTFSVTNGVKTDDLINYTGGKLLNEVVTTTAGNGAINLTISGQQAAASANAARISTASTTSAAISGNDNTINAGGQSYTGLYGFGNVVNLVSDSVSRLNLYTANARTTVNGVGNTVGIYASNVVVNSWRNTFWAADGWLRSGVCGNDNIVNAGTHSYTEIYGYGNTVNLMSTSGSRVNLFTADARTTVNGVGNTVGLCASNIVVNSWGNTFWASGDWLSSSVSGNDNIVNAGSHSYTEIYGYGNTVNLMSNSGSRVNLFTGDARTTITGVGNTVGIYAPNVVANSWGNTFWASNDGFSSGVCGNDNIVNAGAHSYTEIYGYGNMVNLMSNSGSRVNLFTANSYTEIYGGGNTIGICASGEGVRSDGNTFNFSIPGLTTDIYGSWNVINAAAYSKTTLFGFNNTLNAANDSGAKIDFTSNAGGTVNGYGNTVGICGSGIYVNSSRNYFNAMADTSFALSGYGNVVYSVSWSNSMIALVNEYANATVYGEGNRIYITASHTDVTATGNTFNFSSGGFATDIHGSRNVINLAGNSGTTISGINNTFNVVDNCGATVSFVSNSEGTVNGRGNTIGICGTGISVNASGNNISTISGAAFDLSGGNDAVNLGTGSSLALRGGSDYVVNAQGSTINTWDNTSFALSGSGNWLGVGGNCGISVAGNGNTINMGTGSSLVNDGVNNTINASGCRIMLSSVNRDQIIYINGDDNYIDASAVSDFVHTTIVVTGSRNNVLAEAVTINFHGSGNGVYGGYNNVHGSYIQRTTLPSGYYPSVPVLPSYTGPSSGFDPNGVYVYPIPTPQINVRPLYAVRETGESGSSTYATDPQTQNLIAAMAAYGADSSASSVFVSPAQNDPQILLAASGN</sequence>
<dbReference type="Proteomes" id="UP000054978">
    <property type="component" value="Unassembled WGS sequence"/>
</dbReference>
<gene>
    <name evidence="1" type="ORF">AWB83_06234</name>
</gene>
<reference evidence="1" key="1">
    <citation type="submission" date="2016-01" db="EMBL/GenBank/DDBJ databases">
        <authorList>
            <person name="Peeters C."/>
        </authorList>
    </citation>
    <scope>NUCLEOTIDE SEQUENCE [LARGE SCALE GENOMIC DNA]</scope>
    <source>
        <strain evidence="1">LMG 29326</strain>
    </source>
</reference>
<dbReference type="STRING" id="1777144.AWB83_06234"/>
<dbReference type="AlphaFoldDB" id="A0A158E0G1"/>
<proteinExistence type="predicted"/>
<dbReference type="EMBL" id="FCOB02000043">
    <property type="protein sequence ID" value="SAL00381.1"/>
    <property type="molecule type" value="Genomic_DNA"/>
</dbReference>
<comment type="caution">
    <text evidence="1">The sequence shown here is derived from an EMBL/GenBank/DDBJ whole genome shotgun (WGS) entry which is preliminary data.</text>
</comment>
<evidence type="ECO:0000313" key="2">
    <source>
        <dbReference type="Proteomes" id="UP000054978"/>
    </source>
</evidence>
<organism evidence="1 2">
    <name type="scientific">Caballeronia ptereochthonis</name>
    <dbReference type="NCBI Taxonomy" id="1777144"/>
    <lineage>
        <taxon>Bacteria</taxon>
        <taxon>Pseudomonadati</taxon>
        <taxon>Pseudomonadota</taxon>
        <taxon>Betaproteobacteria</taxon>
        <taxon>Burkholderiales</taxon>
        <taxon>Burkholderiaceae</taxon>
        <taxon>Caballeronia</taxon>
    </lineage>
</organism>
<protein>
    <submittedName>
        <fullName evidence="1">Uncharacterized protein</fullName>
    </submittedName>
</protein>
<keyword evidence="2" id="KW-1185">Reference proteome</keyword>
<evidence type="ECO:0000313" key="1">
    <source>
        <dbReference type="EMBL" id="SAL00381.1"/>
    </source>
</evidence>
<dbReference type="OrthoDB" id="8710959at2"/>
<accession>A0A158E0G1</accession>
<dbReference type="RefSeq" id="WP_087049540.1">
    <property type="nucleotide sequence ID" value="NZ_FCOB02000043.1"/>
</dbReference>
<name>A0A158E0G1_9BURK</name>